<keyword evidence="1" id="KW-0472">Membrane</keyword>
<proteinExistence type="predicted"/>
<evidence type="ECO:0000313" key="3">
    <source>
        <dbReference type="Proteomes" id="UP001345013"/>
    </source>
</evidence>
<reference evidence="2 3" key="1">
    <citation type="submission" date="2023-08" db="EMBL/GenBank/DDBJ databases">
        <title>Black Yeasts Isolated from many extreme environments.</title>
        <authorList>
            <person name="Coleine C."/>
            <person name="Stajich J.E."/>
            <person name="Selbmann L."/>
        </authorList>
    </citation>
    <scope>NUCLEOTIDE SEQUENCE [LARGE SCALE GENOMIC DNA]</scope>
    <source>
        <strain evidence="2 3">CCFEE 5885</strain>
    </source>
</reference>
<name>A0ABR0K8W1_9EURO</name>
<evidence type="ECO:0000256" key="1">
    <source>
        <dbReference type="SAM" id="Phobius"/>
    </source>
</evidence>
<keyword evidence="3" id="KW-1185">Reference proteome</keyword>
<keyword evidence="1" id="KW-1133">Transmembrane helix</keyword>
<feature type="transmembrane region" description="Helical" evidence="1">
    <location>
        <begin position="68"/>
        <end position="88"/>
    </location>
</feature>
<comment type="caution">
    <text evidence="2">The sequence shown here is derived from an EMBL/GenBank/DDBJ whole genome shotgun (WGS) entry which is preliminary data.</text>
</comment>
<gene>
    <name evidence="2" type="ORF">LTR24_005501</name>
</gene>
<dbReference type="Proteomes" id="UP001345013">
    <property type="component" value="Unassembled WGS sequence"/>
</dbReference>
<organism evidence="2 3">
    <name type="scientific">Lithohypha guttulata</name>
    <dbReference type="NCBI Taxonomy" id="1690604"/>
    <lineage>
        <taxon>Eukaryota</taxon>
        <taxon>Fungi</taxon>
        <taxon>Dikarya</taxon>
        <taxon>Ascomycota</taxon>
        <taxon>Pezizomycotina</taxon>
        <taxon>Eurotiomycetes</taxon>
        <taxon>Chaetothyriomycetidae</taxon>
        <taxon>Chaetothyriales</taxon>
        <taxon>Trichomeriaceae</taxon>
        <taxon>Lithohypha</taxon>
    </lineage>
</organism>
<keyword evidence="1" id="KW-0812">Transmembrane</keyword>
<evidence type="ECO:0000313" key="2">
    <source>
        <dbReference type="EMBL" id="KAK5092159.1"/>
    </source>
</evidence>
<dbReference type="EMBL" id="JAVRRG010000063">
    <property type="protein sequence ID" value="KAK5092159.1"/>
    <property type="molecule type" value="Genomic_DNA"/>
</dbReference>
<accession>A0ABR0K8W1</accession>
<protein>
    <submittedName>
        <fullName evidence="2">Uncharacterized protein</fullName>
    </submittedName>
</protein>
<feature type="transmembrane region" description="Helical" evidence="1">
    <location>
        <begin position="108"/>
        <end position="132"/>
    </location>
</feature>
<sequence length="175" mass="20109">MPHLGILINSNMIWLCLYCPLFIAYCSSACFFTVFTQFCHIAEEEGNHAAQAAPSSAIQKDAIKHRPYLTLPLPAGIVFTPFEIYLFHRATNLTAVHAIQGMWEKQFSGMYMLVWSYFFISFLATTVGSVENMRDNWPQKTWDRKWAGRVERLVDMVVRFSLASIIVPWSNYLNA</sequence>
<feature type="transmembrane region" description="Helical" evidence="1">
    <location>
        <begin position="12"/>
        <end position="35"/>
    </location>
</feature>